<evidence type="ECO:0000313" key="1">
    <source>
        <dbReference type="EMBL" id="PKR58937.1"/>
    </source>
</evidence>
<dbReference type="Pfam" id="PF20099">
    <property type="entry name" value="DUF6489"/>
    <property type="match status" value="1"/>
</dbReference>
<proteinExistence type="predicted"/>
<dbReference type="RefSeq" id="WP_101301449.1">
    <property type="nucleotide sequence ID" value="NZ_NXGX01000003.1"/>
</dbReference>
<evidence type="ECO:0008006" key="3">
    <source>
        <dbReference type="Google" id="ProtNLM"/>
    </source>
</evidence>
<name>A0A2N3L8A3_9PROT</name>
<organism evidence="1 2">
    <name type="scientific">Thalassospira lohafexi</name>
    <dbReference type="NCBI Taxonomy" id="744227"/>
    <lineage>
        <taxon>Bacteria</taxon>
        <taxon>Pseudomonadati</taxon>
        <taxon>Pseudomonadota</taxon>
        <taxon>Alphaproteobacteria</taxon>
        <taxon>Rhodospirillales</taxon>
        <taxon>Thalassospiraceae</taxon>
        <taxon>Thalassospira</taxon>
    </lineage>
</organism>
<dbReference type="AlphaFoldDB" id="A0A2N3L8A3"/>
<accession>A0A2N3L8A3</accession>
<comment type="caution">
    <text evidence="1">The sequence shown here is derived from an EMBL/GenBank/DDBJ whole genome shotgun (WGS) entry which is preliminary data.</text>
</comment>
<protein>
    <recommendedName>
        <fullName evidence="3">Ribosomal protein S1</fullName>
    </recommendedName>
</protein>
<dbReference type="Proteomes" id="UP000233332">
    <property type="component" value="Unassembled WGS sequence"/>
</dbReference>
<keyword evidence="2" id="KW-1185">Reference proteome</keyword>
<reference evidence="1 2" key="1">
    <citation type="submission" date="2017-09" db="EMBL/GenBank/DDBJ databases">
        <title>Biodiversity and function of Thalassospira species in the particle-attached aromatic-hydrocarbon-degrading consortia from the surface seawater of the China South Sea.</title>
        <authorList>
            <person name="Dong C."/>
            <person name="Lai Q."/>
            <person name="Shao Z."/>
        </authorList>
    </citation>
    <scope>NUCLEOTIDE SEQUENCE [LARGE SCALE GENOMIC DNA]</scope>
    <source>
        <strain evidence="1 2">139Z-12</strain>
    </source>
</reference>
<evidence type="ECO:0000313" key="2">
    <source>
        <dbReference type="Proteomes" id="UP000233332"/>
    </source>
</evidence>
<gene>
    <name evidence="1" type="ORF">COO92_08830</name>
</gene>
<dbReference type="InterPro" id="IPR045502">
    <property type="entry name" value="DUF6489"/>
</dbReference>
<dbReference type="EMBL" id="NXGX01000003">
    <property type="protein sequence ID" value="PKR58937.1"/>
    <property type="molecule type" value="Genomic_DNA"/>
</dbReference>
<sequence>MKVTVDIDCSPEELRTFFGLPDVQPMQQAMMKEIEDRMKANLAAMDPETMVNTWLPQGMQNWDQMQKAFWGQFNAAGQAGQGGKPGKKSDKD</sequence>